<evidence type="ECO:0000256" key="6">
    <source>
        <dbReference type="ARBA" id="ARBA00023136"/>
    </source>
</evidence>
<dbReference type="EMBL" id="CAJVCH010083683">
    <property type="protein sequence ID" value="CAG7721856.1"/>
    <property type="molecule type" value="Genomic_DNA"/>
</dbReference>
<evidence type="ECO:0000313" key="9">
    <source>
        <dbReference type="EMBL" id="CAG7721856.1"/>
    </source>
</evidence>
<dbReference type="GO" id="GO:0015293">
    <property type="term" value="F:symporter activity"/>
    <property type="evidence" value="ECO:0007669"/>
    <property type="project" value="UniProtKB-KW"/>
</dbReference>
<dbReference type="Pfam" id="PF01758">
    <property type="entry name" value="SBF"/>
    <property type="match status" value="1"/>
</dbReference>
<dbReference type="AlphaFoldDB" id="A0A8J2JKS7"/>
<feature type="transmembrane region" description="Helical" evidence="8">
    <location>
        <begin position="299"/>
        <end position="319"/>
    </location>
</feature>
<comment type="subcellular location">
    <subcellularLocation>
        <location evidence="1">Membrane</location>
        <topology evidence="1">Multi-pass membrane protein</topology>
    </subcellularLocation>
</comment>
<proteinExistence type="inferred from homology"/>
<reference evidence="9" key="1">
    <citation type="submission" date="2021-06" db="EMBL/GenBank/DDBJ databases">
        <authorList>
            <person name="Hodson N. C."/>
            <person name="Mongue J. A."/>
            <person name="Jaron S. K."/>
        </authorList>
    </citation>
    <scope>NUCLEOTIDE SEQUENCE</scope>
</reference>
<feature type="region of interest" description="Disordered" evidence="7">
    <location>
        <begin position="453"/>
        <end position="477"/>
    </location>
</feature>
<comment type="similarity">
    <text evidence="2">Belongs to the bile acid:sodium symporter (BASS) (TC 2.A.28) family.</text>
</comment>
<dbReference type="GO" id="GO:0016020">
    <property type="term" value="C:membrane"/>
    <property type="evidence" value="ECO:0007669"/>
    <property type="project" value="UniProtKB-SubCell"/>
</dbReference>
<keyword evidence="5 8" id="KW-1133">Transmembrane helix</keyword>
<dbReference type="PANTHER" id="PTHR10361">
    <property type="entry name" value="SODIUM-BILE ACID COTRANSPORTER"/>
    <property type="match status" value="1"/>
</dbReference>
<feature type="transmembrane region" description="Helical" evidence="8">
    <location>
        <begin position="390"/>
        <end position="411"/>
    </location>
</feature>
<evidence type="ECO:0000256" key="1">
    <source>
        <dbReference type="ARBA" id="ARBA00004141"/>
    </source>
</evidence>
<evidence type="ECO:0008006" key="11">
    <source>
        <dbReference type="Google" id="ProtNLM"/>
    </source>
</evidence>
<dbReference type="PANTHER" id="PTHR10361:SF28">
    <property type="entry name" value="P3 PROTEIN-RELATED"/>
    <property type="match status" value="1"/>
</dbReference>
<feature type="transmembrane region" description="Helical" evidence="8">
    <location>
        <begin position="167"/>
        <end position="187"/>
    </location>
</feature>
<organism evidence="9 10">
    <name type="scientific">Allacma fusca</name>
    <dbReference type="NCBI Taxonomy" id="39272"/>
    <lineage>
        <taxon>Eukaryota</taxon>
        <taxon>Metazoa</taxon>
        <taxon>Ecdysozoa</taxon>
        <taxon>Arthropoda</taxon>
        <taxon>Hexapoda</taxon>
        <taxon>Collembola</taxon>
        <taxon>Symphypleona</taxon>
        <taxon>Sminthuridae</taxon>
        <taxon>Allacma</taxon>
    </lineage>
</organism>
<keyword evidence="4" id="KW-0813">Transport</keyword>
<evidence type="ECO:0000256" key="3">
    <source>
        <dbReference type="ARBA" id="ARBA00022692"/>
    </source>
</evidence>
<feature type="transmembrane region" description="Helical" evidence="8">
    <location>
        <begin position="423"/>
        <end position="442"/>
    </location>
</feature>
<evidence type="ECO:0000256" key="5">
    <source>
        <dbReference type="ARBA" id="ARBA00022989"/>
    </source>
</evidence>
<evidence type="ECO:0000256" key="2">
    <source>
        <dbReference type="ARBA" id="ARBA00006528"/>
    </source>
</evidence>
<gene>
    <name evidence="9" type="ORF">AFUS01_LOCUS11044</name>
</gene>
<dbReference type="InterPro" id="IPR004710">
    <property type="entry name" value="Bilac:Na_transpt"/>
</dbReference>
<dbReference type="Proteomes" id="UP000708208">
    <property type="component" value="Unassembled WGS sequence"/>
</dbReference>
<evidence type="ECO:0000313" key="10">
    <source>
        <dbReference type="Proteomes" id="UP000708208"/>
    </source>
</evidence>
<feature type="transmembrane region" description="Helical" evidence="8">
    <location>
        <begin position="12"/>
        <end position="33"/>
    </location>
</feature>
<feature type="transmembrane region" description="Helical" evidence="8">
    <location>
        <begin position="331"/>
        <end position="353"/>
    </location>
</feature>
<keyword evidence="3 8" id="KW-0812">Transmembrane</keyword>
<sequence length="477" mass="52285">MVRVRMCPLWPIHYVFMYLAVLGPIWLLSFEMIGAAAQVASKGSNWNVTYQPAKPDPILVDKDETIDVRLVNVAGIQLGPNDKLYVEYIVEDPNIAEVSTPVTEIPAESVVDTSFNITGNFLGYTKICPSINYFSAKDNRNTTEILTEEKDCLTIAVIRESTAIDKAFTYSVAGLVAIIYVNMGAALDMSTVRDTLKRPIGPTIGFLSQFMIMPLLSYAICKALIPRPDLQLGLFITGCSPGGGASNIWTLTLGGNLDLSITMTTISSIAAFAMMPLWILTLGKTIFDEADLTVPYSKIGTFAVTLVVPLIIGIIIRRFSTKFANILVKILKPFAVFLIIFIVVFAIYTNLYLFQLFTWQILIAGFLLPVLGYILGGGFALALKQSWRDTVAIAIETGVQNTGLAIFALRFSMPQPEADLTTALPVAVAIMTPLLPALLIVYQMIRGEKLGDEEERKDPLCQSTENESGIKTYGSMK</sequence>
<feature type="transmembrane region" description="Helical" evidence="8">
    <location>
        <begin position="199"/>
        <end position="221"/>
    </location>
</feature>
<keyword evidence="4" id="KW-0769">Symport</keyword>
<accession>A0A8J2JKS7</accession>
<keyword evidence="6 8" id="KW-0472">Membrane</keyword>
<feature type="transmembrane region" description="Helical" evidence="8">
    <location>
        <begin position="259"/>
        <end position="279"/>
    </location>
</feature>
<evidence type="ECO:0000256" key="4">
    <source>
        <dbReference type="ARBA" id="ARBA00022847"/>
    </source>
</evidence>
<feature type="transmembrane region" description="Helical" evidence="8">
    <location>
        <begin position="359"/>
        <end position="383"/>
    </location>
</feature>
<dbReference type="InterPro" id="IPR002657">
    <property type="entry name" value="BilAc:Na_symport/Acr3"/>
</dbReference>
<dbReference type="OrthoDB" id="203097at2759"/>
<evidence type="ECO:0000256" key="8">
    <source>
        <dbReference type="SAM" id="Phobius"/>
    </source>
</evidence>
<evidence type="ECO:0000256" key="7">
    <source>
        <dbReference type="SAM" id="MobiDB-lite"/>
    </source>
</evidence>
<keyword evidence="10" id="KW-1185">Reference proteome</keyword>
<name>A0A8J2JKS7_9HEXA</name>
<comment type="caution">
    <text evidence="9">The sequence shown here is derived from an EMBL/GenBank/DDBJ whole genome shotgun (WGS) entry which is preliminary data.</text>
</comment>
<protein>
    <recommendedName>
        <fullName evidence="11">Ileal sodium/bile acid cotransporter</fullName>
    </recommendedName>
</protein>